<evidence type="ECO:0000256" key="2">
    <source>
        <dbReference type="ARBA" id="ARBA00022505"/>
    </source>
</evidence>
<dbReference type="GO" id="GO:0008482">
    <property type="term" value="F:sulfite oxidase activity"/>
    <property type="evidence" value="ECO:0007669"/>
    <property type="project" value="TreeGrafter"/>
</dbReference>
<accession>A0A1W0WFL8</accession>
<dbReference type="PANTHER" id="PTHR19372">
    <property type="entry name" value="SULFITE REDUCTASE"/>
    <property type="match status" value="1"/>
</dbReference>
<proteinExistence type="predicted"/>
<dbReference type="InterPro" id="IPR005066">
    <property type="entry name" value="MoCF_OxRdtse_dimer"/>
</dbReference>
<comment type="cofactor">
    <cofactor evidence="1">
        <name>Mo-molybdopterin</name>
        <dbReference type="ChEBI" id="CHEBI:71302"/>
    </cofactor>
</comment>
<evidence type="ECO:0000313" key="8">
    <source>
        <dbReference type="Proteomes" id="UP000192578"/>
    </source>
</evidence>
<dbReference type="Pfam" id="PF03404">
    <property type="entry name" value="Mo-co_dimer"/>
    <property type="match status" value="1"/>
</dbReference>
<organism evidence="7 8">
    <name type="scientific">Hypsibius exemplaris</name>
    <name type="common">Freshwater tardigrade</name>
    <dbReference type="NCBI Taxonomy" id="2072580"/>
    <lineage>
        <taxon>Eukaryota</taxon>
        <taxon>Metazoa</taxon>
        <taxon>Ecdysozoa</taxon>
        <taxon>Tardigrada</taxon>
        <taxon>Eutardigrada</taxon>
        <taxon>Parachela</taxon>
        <taxon>Hypsibioidea</taxon>
        <taxon>Hypsibiidae</taxon>
        <taxon>Hypsibius</taxon>
    </lineage>
</organism>
<feature type="domain" description="Moybdenum cofactor oxidoreductase dimerisation" evidence="6">
    <location>
        <begin position="275"/>
        <end position="401"/>
    </location>
</feature>
<keyword evidence="3" id="KW-0479">Metal-binding</keyword>
<dbReference type="Gene3D" id="2.60.40.650">
    <property type="match status" value="1"/>
</dbReference>
<evidence type="ECO:0000313" key="7">
    <source>
        <dbReference type="EMBL" id="OQV14006.1"/>
    </source>
</evidence>
<dbReference type="GO" id="GO:0006790">
    <property type="term" value="P:sulfur compound metabolic process"/>
    <property type="evidence" value="ECO:0007669"/>
    <property type="project" value="TreeGrafter"/>
</dbReference>
<dbReference type="PRINTS" id="PR00407">
    <property type="entry name" value="EUMOPTERIN"/>
</dbReference>
<dbReference type="EMBL" id="MTYJ01000112">
    <property type="protein sequence ID" value="OQV14006.1"/>
    <property type="molecule type" value="Genomic_DNA"/>
</dbReference>
<reference evidence="8" key="1">
    <citation type="submission" date="2017-01" db="EMBL/GenBank/DDBJ databases">
        <title>Comparative genomics of anhydrobiosis in the tardigrade Hypsibius dujardini.</title>
        <authorList>
            <person name="Yoshida Y."/>
            <person name="Koutsovoulos G."/>
            <person name="Laetsch D."/>
            <person name="Stevens L."/>
            <person name="Kumar S."/>
            <person name="Horikawa D."/>
            <person name="Ishino K."/>
            <person name="Komine S."/>
            <person name="Tomita M."/>
            <person name="Blaxter M."/>
            <person name="Arakawa K."/>
        </authorList>
    </citation>
    <scope>NUCLEOTIDE SEQUENCE [LARGE SCALE GENOMIC DNA]</scope>
    <source>
        <strain evidence="8">Z151</strain>
    </source>
</reference>
<dbReference type="InterPro" id="IPR036374">
    <property type="entry name" value="OxRdtase_Mopterin-bd_sf"/>
</dbReference>
<evidence type="ECO:0000256" key="4">
    <source>
        <dbReference type="ARBA" id="ARBA00023002"/>
    </source>
</evidence>
<dbReference type="Pfam" id="PF00174">
    <property type="entry name" value="Oxidored_molyb"/>
    <property type="match status" value="1"/>
</dbReference>
<sequence>MPEVKVEELKVEEVKVEEVKVEKEKLLGDYSKEPQRWPLFVVNAEQPFNAETPPQELVKEFFTPTEKFYVRSHGPAPDLNAGQFCFHIGGLVDPPKAMTMQDLQALAPKVTVDAVLMCAGNRRNELKAVKPVKGVGWELGAIGNGSWGGVPLREVLRHCKVDLDSPHLHVEFVGVEDCEEKTKYGSSIPMCKAADPKGDVLLAWEMNGKPLTRDHGYPLRVVVPGYIGARSVKWLKHINILDRESVYFFQSRDYKLFIPSVGWDTVEELWDLAPALAELAVQSAICEPLANQVIPTGTAATVKGYALSNGHRITRVDVSLDDGANWQVAEILHQDSREKKGFESRYWSWSLWQLRVDKFPSPCTVVCRAWDIASNTQPENAKNIWNLRGVMNNAWHRVKVSA</sequence>
<dbReference type="InterPro" id="IPR000572">
    <property type="entry name" value="OxRdtase_Mopterin-bd_dom"/>
</dbReference>
<protein>
    <submittedName>
        <fullName evidence="7">Sulfite oxidase</fullName>
    </submittedName>
</protein>
<dbReference type="AlphaFoldDB" id="A0A1W0WFL8"/>
<feature type="domain" description="Oxidoreductase molybdopterin-binding" evidence="5">
    <location>
        <begin position="73"/>
        <end position="246"/>
    </location>
</feature>
<evidence type="ECO:0000259" key="6">
    <source>
        <dbReference type="Pfam" id="PF03404"/>
    </source>
</evidence>
<dbReference type="SUPFAM" id="SSF56524">
    <property type="entry name" value="Oxidoreductase molybdopterin-binding domain"/>
    <property type="match status" value="1"/>
</dbReference>
<dbReference type="SUPFAM" id="SSF81296">
    <property type="entry name" value="E set domains"/>
    <property type="match status" value="1"/>
</dbReference>
<dbReference type="GO" id="GO:0005739">
    <property type="term" value="C:mitochondrion"/>
    <property type="evidence" value="ECO:0007669"/>
    <property type="project" value="TreeGrafter"/>
</dbReference>
<gene>
    <name evidence="7" type="ORF">BV898_11777</name>
</gene>
<comment type="caution">
    <text evidence="7">The sequence shown here is derived from an EMBL/GenBank/DDBJ whole genome shotgun (WGS) entry which is preliminary data.</text>
</comment>
<dbReference type="FunFam" id="3.90.420.10:FF:000002">
    <property type="entry name" value="sulfite oxidase, mitochondrial"/>
    <property type="match status" value="1"/>
</dbReference>
<dbReference type="PANTHER" id="PTHR19372:SF7">
    <property type="entry name" value="SULFITE OXIDASE, MITOCHONDRIAL"/>
    <property type="match status" value="1"/>
</dbReference>
<keyword evidence="8" id="KW-1185">Reference proteome</keyword>
<dbReference type="Gene3D" id="3.90.420.10">
    <property type="entry name" value="Oxidoreductase, molybdopterin-binding domain"/>
    <property type="match status" value="1"/>
</dbReference>
<evidence type="ECO:0000259" key="5">
    <source>
        <dbReference type="Pfam" id="PF00174"/>
    </source>
</evidence>
<keyword evidence="4" id="KW-0560">Oxidoreductase</keyword>
<evidence type="ECO:0000256" key="3">
    <source>
        <dbReference type="ARBA" id="ARBA00022723"/>
    </source>
</evidence>
<dbReference type="InterPro" id="IPR008335">
    <property type="entry name" value="Mopterin_OxRdtase_euk"/>
</dbReference>
<dbReference type="OrthoDB" id="10051395at2759"/>
<dbReference type="Proteomes" id="UP000192578">
    <property type="component" value="Unassembled WGS sequence"/>
</dbReference>
<name>A0A1W0WFL8_HYPEX</name>
<dbReference type="GO" id="GO:0020037">
    <property type="term" value="F:heme binding"/>
    <property type="evidence" value="ECO:0007669"/>
    <property type="project" value="TreeGrafter"/>
</dbReference>
<keyword evidence="2" id="KW-0500">Molybdenum</keyword>
<dbReference type="InterPro" id="IPR014756">
    <property type="entry name" value="Ig_E-set"/>
</dbReference>
<dbReference type="GO" id="GO:0030151">
    <property type="term" value="F:molybdenum ion binding"/>
    <property type="evidence" value="ECO:0007669"/>
    <property type="project" value="InterPro"/>
</dbReference>
<evidence type="ECO:0000256" key="1">
    <source>
        <dbReference type="ARBA" id="ARBA00001924"/>
    </source>
</evidence>
<dbReference type="GO" id="GO:0043546">
    <property type="term" value="F:molybdopterin cofactor binding"/>
    <property type="evidence" value="ECO:0007669"/>
    <property type="project" value="TreeGrafter"/>
</dbReference>